<dbReference type="RefSeq" id="WP_003326170.1">
    <property type="nucleotide sequence ID" value="NC_014639.1"/>
</dbReference>
<keyword evidence="3" id="KW-1185">Reference proteome</keyword>
<dbReference type="EMBL" id="CP002207">
    <property type="protein sequence ID" value="ADP34526.1"/>
    <property type="molecule type" value="Genomic_DNA"/>
</dbReference>
<feature type="domain" description="Transcription regulator TrmB N-terminal" evidence="1">
    <location>
        <begin position="53"/>
        <end position="94"/>
    </location>
</feature>
<sequence>MQGIIEDLELNLMKLQRMRNYIDSDQWADYKDERDIFNIIITINVFVNDHVTLSVQYIMNLSNKSRHKVNKVMDYLEQKGFVELVSRTPKAYKISEDCLEEILPS</sequence>
<name>A0ABM5M2Z1_BACA1</name>
<protein>
    <recommendedName>
        <fullName evidence="1">Transcription regulator TrmB N-terminal domain-containing protein</fullName>
    </recommendedName>
</protein>
<evidence type="ECO:0000313" key="3">
    <source>
        <dbReference type="Proteomes" id="UP000006867"/>
    </source>
</evidence>
<dbReference type="Proteomes" id="UP000006867">
    <property type="component" value="Chromosome"/>
</dbReference>
<evidence type="ECO:0000313" key="2">
    <source>
        <dbReference type="EMBL" id="ADP34526.1"/>
    </source>
</evidence>
<reference evidence="2 3" key="1">
    <citation type="journal article" date="2011" name="Front. Microbiol.">
        <title>Genomic signatures of strain selection and enhancement in Bacillus atrophaeus var. globigii, a historical biowarfare simulant.</title>
        <authorList>
            <person name="Gibbons H.S."/>
            <person name="Broomall S.M."/>
            <person name="McNew L.A."/>
            <person name="Daligault H."/>
            <person name="Chapman C."/>
            <person name="Bruce D."/>
            <person name="Karavis M."/>
            <person name="Krepps M."/>
            <person name="McGregor P.A."/>
            <person name="Hong C."/>
            <person name="Park K.H."/>
            <person name="Akmal A."/>
            <person name="Feldman A."/>
            <person name="Lin J.S."/>
            <person name="Chang W.E."/>
            <person name="Higgs B.W."/>
            <person name="Demirev P."/>
            <person name="Lindquist J."/>
            <person name="Liem A."/>
            <person name="Fochler E."/>
            <person name="Read T.D."/>
            <person name="Tapia R."/>
            <person name="Johnson S."/>
            <person name="Bishop-Lilly K.A."/>
            <person name="Detter C."/>
            <person name="Han C."/>
            <person name="Sozhamannan S."/>
            <person name="Rosenzweig C.N."/>
            <person name="Skowronski E.W."/>
        </authorList>
    </citation>
    <scope>NUCLEOTIDE SEQUENCE [LARGE SCALE GENOMIC DNA]</scope>
    <source>
        <strain evidence="2 3">1942</strain>
    </source>
</reference>
<proteinExistence type="predicted"/>
<dbReference type="InterPro" id="IPR002831">
    <property type="entry name" value="Tscrpt_reg_TrmB_N"/>
</dbReference>
<gene>
    <name evidence="2" type="ordered locus">BATR1942_18045</name>
</gene>
<organism evidence="2 3">
    <name type="scientific">Bacillus atrophaeus (strain 1942)</name>
    <dbReference type="NCBI Taxonomy" id="720555"/>
    <lineage>
        <taxon>Bacteria</taxon>
        <taxon>Bacillati</taxon>
        <taxon>Bacillota</taxon>
        <taxon>Bacilli</taxon>
        <taxon>Bacillales</taxon>
        <taxon>Bacillaceae</taxon>
        <taxon>Bacillus</taxon>
    </lineage>
</organism>
<evidence type="ECO:0000259" key="1">
    <source>
        <dbReference type="Pfam" id="PF01978"/>
    </source>
</evidence>
<dbReference type="Pfam" id="PF01978">
    <property type="entry name" value="TrmB"/>
    <property type="match status" value="1"/>
</dbReference>
<accession>A0ABM5M2Z1</accession>